<dbReference type="OrthoDB" id="1918685at2759"/>
<dbReference type="EMBL" id="CP069038">
    <property type="protein sequence ID" value="QRD03973.1"/>
    <property type="molecule type" value="Genomic_DNA"/>
</dbReference>
<evidence type="ECO:0000313" key="3">
    <source>
        <dbReference type="Proteomes" id="UP000663193"/>
    </source>
</evidence>
<reference evidence="3" key="1">
    <citation type="journal article" date="2021" name="BMC Genomics">
        <title>Chromosome-level genome assembly and manually-curated proteome of model necrotroph Parastagonospora nodorum Sn15 reveals a genome-wide trove of candidate effector homologs, and redundancy of virulence-related functions within an accessory chromosome.</title>
        <authorList>
            <person name="Bertazzoni S."/>
            <person name="Jones D.A.B."/>
            <person name="Phan H.T."/>
            <person name="Tan K.-C."/>
            <person name="Hane J.K."/>
        </authorList>
    </citation>
    <scope>NUCLEOTIDE SEQUENCE [LARGE SCALE GENOMIC DNA]</scope>
    <source>
        <strain evidence="3">SN15 / ATCC MYA-4574 / FGSC 10173)</strain>
    </source>
</reference>
<feature type="region of interest" description="Disordered" evidence="1">
    <location>
        <begin position="1"/>
        <end position="27"/>
    </location>
</feature>
<sequence length="169" mass="19103">MDCQPSDTDRGEPTYTEPPRGDDCDKSLPKNFDKPLTCFFWYQTGRCSKRDIDCIYAHYDTGYYAAGPIHVARPTGTIAVAGRNARQMSSTNAPLQILPSIADLHLKAARLAAWEQELMRREASVTLREQQLNSTLHGGRPSRARRQERGARNRGELRTVDRRRREGAA</sequence>
<gene>
    <name evidence="2" type="ORF">JI435_138290</name>
</gene>
<proteinExistence type="predicted"/>
<accession>A0A7U2FF30</accession>
<dbReference type="VEuPathDB" id="FungiDB:JI435_138290"/>
<feature type="compositionally biased region" description="Basic and acidic residues" evidence="1">
    <location>
        <begin position="145"/>
        <end position="169"/>
    </location>
</feature>
<dbReference type="KEGG" id="pno:SNOG_13829"/>
<evidence type="ECO:0000313" key="2">
    <source>
        <dbReference type="EMBL" id="QRD03973.1"/>
    </source>
</evidence>
<dbReference type="AlphaFoldDB" id="A0A7U2FF30"/>
<feature type="region of interest" description="Disordered" evidence="1">
    <location>
        <begin position="129"/>
        <end position="169"/>
    </location>
</feature>
<evidence type="ECO:0000256" key="1">
    <source>
        <dbReference type="SAM" id="MobiDB-lite"/>
    </source>
</evidence>
<dbReference type="Proteomes" id="UP000663193">
    <property type="component" value="Chromosome 16"/>
</dbReference>
<keyword evidence="3" id="KW-1185">Reference proteome</keyword>
<organism evidence="2 3">
    <name type="scientific">Phaeosphaeria nodorum (strain SN15 / ATCC MYA-4574 / FGSC 10173)</name>
    <name type="common">Glume blotch fungus</name>
    <name type="synonym">Parastagonospora nodorum</name>
    <dbReference type="NCBI Taxonomy" id="321614"/>
    <lineage>
        <taxon>Eukaryota</taxon>
        <taxon>Fungi</taxon>
        <taxon>Dikarya</taxon>
        <taxon>Ascomycota</taxon>
        <taxon>Pezizomycotina</taxon>
        <taxon>Dothideomycetes</taxon>
        <taxon>Pleosporomycetidae</taxon>
        <taxon>Pleosporales</taxon>
        <taxon>Pleosporineae</taxon>
        <taxon>Phaeosphaeriaceae</taxon>
        <taxon>Parastagonospora</taxon>
    </lineage>
</organism>
<evidence type="ECO:0008006" key="4">
    <source>
        <dbReference type="Google" id="ProtNLM"/>
    </source>
</evidence>
<dbReference type="RefSeq" id="XP_001804031.1">
    <property type="nucleotide sequence ID" value="XM_001803979.1"/>
</dbReference>
<protein>
    <recommendedName>
        <fullName evidence="4">C3H1-type domain-containing protein</fullName>
    </recommendedName>
</protein>
<name>A0A7U2FF30_PHANO</name>